<dbReference type="OrthoDB" id="3329at2759"/>
<sequence>MGTALKLGHVCQYARCTGRRLLSSTQGTTALPYDVIVVGGGHAGTEAACAAARMGVQTLLVTHKFETIGEMSCNPSFGGIGKGHLMKEIDALDGVCARICDKSGIQYRILNKKEGTCCLGKMLLLDGPRAQIDRMLYKKHIQEEVETTANLAIEVSPVEDLILKAATHPSHDLMKQECCGVKLGDGKEIYGKTVILTAGTFLRGSINIGLDVIPAGRLGDQPAVGLAKSIENAGFTMGRLKTGTPPRLDVWIKSSDQVICHMTRTNEKVDRICMETLHLNRHVHEEVNGHQI</sequence>
<dbReference type="Pfam" id="PF01134">
    <property type="entry name" value="GIDA"/>
    <property type="match status" value="1"/>
</dbReference>
<dbReference type="GO" id="GO:0030488">
    <property type="term" value="P:tRNA methylation"/>
    <property type="evidence" value="ECO:0007669"/>
    <property type="project" value="TreeGrafter"/>
</dbReference>
<keyword evidence="2" id="KW-0285">Flavoprotein</keyword>
<dbReference type="AlphaFoldDB" id="A0A8S3Q7J9"/>
<accession>A0A8S3Q7J9</accession>
<feature type="domain" description="MnmG N-terminal" evidence="4">
    <location>
        <begin position="34"/>
        <end position="250"/>
    </location>
</feature>
<dbReference type="FunFam" id="3.50.50.60:FF:000082">
    <property type="entry name" value="protein MTO1 homolog, mitochondrial isoform X1"/>
    <property type="match status" value="1"/>
</dbReference>
<dbReference type="PANTHER" id="PTHR11806">
    <property type="entry name" value="GLUCOSE INHIBITED DIVISION PROTEIN A"/>
    <property type="match status" value="1"/>
</dbReference>
<evidence type="ECO:0000256" key="3">
    <source>
        <dbReference type="ARBA" id="ARBA00022827"/>
    </source>
</evidence>
<evidence type="ECO:0000256" key="1">
    <source>
        <dbReference type="ARBA" id="ARBA00001974"/>
    </source>
</evidence>
<dbReference type="SUPFAM" id="SSF51905">
    <property type="entry name" value="FAD/NAD(P)-binding domain"/>
    <property type="match status" value="1"/>
</dbReference>
<dbReference type="InterPro" id="IPR036188">
    <property type="entry name" value="FAD/NAD-bd_sf"/>
</dbReference>
<dbReference type="GO" id="GO:0050660">
    <property type="term" value="F:flavin adenine dinucleotide binding"/>
    <property type="evidence" value="ECO:0007669"/>
    <property type="project" value="InterPro"/>
</dbReference>
<organism evidence="5 6">
    <name type="scientific">Mytilus edulis</name>
    <name type="common">Blue mussel</name>
    <dbReference type="NCBI Taxonomy" id="6550"/>
    <lineage>
        <taxon>Eukaryota</taxon>
        <taxon>Metazoa</taxon>
        <taxon>Spiralia</taxon>
        <taxon>Lophotrochozoa</taxon>
        <taxon>Mollusca</taxon>
        <taxon>Bivalvia</taxon>
        <taxon>Autobranchia</taxon>
        <taxon>Pteriomorphia</taxon>
        <taxon>Mytilida</taxon>
        <taxon>Mytiloidea</taxon>
        <taxon>Mytilidae</taxon>
        <taxon>Mytilinae</taxon>
        <taxon>Mytilus</taxon>
    </lineage>
</organism>
<dbReference type="InterPro" id="IPR040131">
    <property type="entry name" value="MnmG_N"/>
</dbReference>
<evidence type="ECO:0000313" key="6">
    <source>
        <dbReference type="Proteomes" id="UP000683360"/>
    </source>
</evidence>
<evidence type="ECO:0000256" key="2">
    <source>
        <dbReference type="ARBA" id="ARBA00022630"/>
    </source>
</evidence>
<dbReference type="Proteomes" id="UP000683360">
    <property type="component" value="Unassembled WGS sequence"/>
</dbReference>
<dbReference type="Gene3D" id="3.50.50.60">
    <property type="entry name" value="FAD/NAD(P)-binding domain"/>
    <property type="match status" value="1"/>
</dbReference>
<dbReference type="EMBL" id="CAJPWZ010000408">
    <property type="protein sequence ID" value="CAG2192538.1"/>
    <property type="molecule type" value="Genomic_DNA"/>
</dbReference>
<dbReference type="GO" id="GO:0002098">
    <property type="term" value="P:tRNA wobble uridine modification"/>
    <property type="evidence" value="ECO:0007669"/>
    <property type="project" value="TreeGrafter"/>
</dbReference>
<gene>
    <name evidence="5" type="ORF">MEDL_7697</name>
</gene>
<evidence type="ECO:0000313" key="5">
    <source>
        <dbReference type="EMBL" id="CAG2192538.1"/>
    </source>
</evidence>
<comment type="cofactor">
    <cofactor evidence="1">
        <name>FAD</name>
        <dbReference type="ChEBI" id="CHEBI:57692"/>
    </cofactor>
</comment>
<name>A0A8S3Q7J9_MYTED</name>
<comment type="caution">
    <text evidence="5">The sequence shown here is derived from an EMBL/GenBank/DDBJ whole genome shotgun (WGS) entry which is preliminary data.</text>
</comment>
<keyword evidence="3" id="KW-0274">FAD</keyword>
<dbReference type="GO" id="GO:0005829">
    <property type="term" value="C:cytosol"/>
    <property type="evidence" value="ECO:0007669"/>
    <property type="project" value="TreeGrafter"/>
</dbReference>
<dbReference type="InterPro" id="IPR002218">
    <property type="entry name" value="MnmG-rel"/>
</dbReference>
<reference evidence="5" key="1">
    <citation type="submission" date="2021-03" db="EMBL/GenBank/DDBJ databases">
        <authorList>
            <person name="Bekaert M."/>
        </authorList>
    </citation>
    <scope>NUCLEOTIDE SEQUENCE</scope>
</reference>
<keyword evidence="6" id="KW-1185">Reference proteome</keyword>
<protein>
    <submittedName>
        <fullName evidence="5">GidA</fullName>
    </submittedName>
</protein>
<proteinExistence type="predicted"/>
<evidence type="ECO:0000259" key="4">
    <source>
        <dbReference type="Pfam" id="PF01134"/>
    </source>
</evidence>
<dbReference type="PANTHER" id="PTHR11806:SF0">
    <property type="entry name" value="PROTEIN MTO1 HOMOLOG, MITOCHONDRIAL"/>
    <property type="match status" value="1"/>
</dbReference>